<keyword evidence="3" id="KW-0732">Signal</keyword>
<dbReference type="Gene3D" id="3.40.50.1820">
    <property type="entry name" value="alpha/beta hydrolase"/>
    <property type="match status" value="1"/>
</dbReference>
<feature type="signal peptide" evidence="3">
    <location>
        <begin position="1"/>
        <end position="20"/>
    </location>
</feature>
<proteinExistence type="inferred from homology"/>
<protein>
    <recommendedName>
        <fullName evidence="3">Carboxylic ester hydrolase</fullName>
        <ecNumber evidence="3">3.1.1.-</ecNumber>
    </recommendedName>
</protein>
<keyword evidence="6" id="KW-1185">Reference proteome</keyword>
<dbReference type="AlphaFoldDB" id="A0A7Y6TUZ9"/>
<feature type="domain" description="Carboxylesterase type B" evidence="4">
    <location>
        <begin position="38"/>
        <end position="565"/>
    </location>
</feature>
<dbReference type="SUPFAM" id="SSF53474">
    <property type="entry name" value="alpha/beta-Hydrolases"/>
    <property type="match status" value="1"/>
</dbReference>
<feature type="chain" id="PRO_5031609435" description="Carboxylic ester hydrolase" evidence="3">
    <location>
        <begin position="21"/>
        <end position="583"/>
    </location>
</feature>
<dbReference type="InterPro" id="IPR050309">
    <property type="entry name" value="Type-B_Carboxylest/Lipase"/>
</dbReference>
<dbReference type="PROSITE" id="PS51257">
    <property type="entry name" value="PROKAR_LIPOPROTEIN"/>
    <property type="match status" value="1"/>
</dbReference>
<dbReference type="PANTHER" id="PTHR11559">
    <property type="entry name" value="CARBOXYLESTERASE"/>
    <property type="match status" value="1"/>
</dbReference>
<dbReference type="Pfam" id="PF00135">
    <property type="entry name" value="COesterase"/>
    <property type="match status" value="1"/>
</dbReference>
<dbReference type="InterPro" id="IPR029058">
    <property type="entry name" value="AB_hydrolase_fold"/>
</dbReference>
<organism evidence="5 6">
    <name type="scientific">Piscinibacter koreensis</name>
    <dbReference type="NCBI Taxonomy" id="2742824"/>
    <lineage>
        <taxon>Bacteria</taxon>
        <taxon>Pseudomonadati</taxon>
        <taxon>Pseudomonadota</taxon>
        <taxon>Betaproteobacteria</taxon>
        <taxon>Burkholderiales</taxon>
        <taxon>Sphaerotilaceae</taxon>
        <taxon>Piscinibacter</taxon>
    </lineage>
</organism>
<reference evidence="5 6" key="1">
    <citation type="submission" date="2020-06" db="EMBL/GenBank/DDBJ databases">
        <title>Schlegella sp. ID0723 isolated from air conditioner.</title>
        <authorList>
            <person name="Kim D.Y."/>
            <person name="Kim D.-U."/>
        </authorList>
    </citation>
    <scope>NUCLEOTIDE SEQUENCE [LARGE SCALE GENOMIC DNA]</scope>
    <source>
        <strain evidence="5 6">ID0723</strain>
    </source>
</reference>
<dbReference type="InterPro" id="IPR002018">
    <property type="entry name" value="CarbesteraseB"/>
</dbReference>
<keyword evidence="2 3" id="KW-0378">Hydrolase</keyword>
<evidence type="ECO:0000313" key="5">
    <source>
        <dbReference type="EMBL" id="NUZ04382.1"/>
    </source>
</evidence>
<evidence type="ECO:0000259" key="4">
    <source>
        <dbReference type="Pfam" id="PF00135"/>
    </source>
</evidence>
<dbReference type="GO" id="GO:0016787">
    <property type="term" value="F:hydrolase activity"/>
    <property type="evidence" value="ECO:0007669"/>
    <property type="project" value="UniProtKB-KW"/>
</dbReference>
<accession>A0A7Y6TUZ9</accession>
<dbReference type="InterPro" id="IPR019826">
    <property type="entry name" value="Carboxylesterase_B_AS"/>
</dbReference>
<dbReference type="Proteomes" id="UP000529637">
    <property type="component" value="Unassembled WGS sequence"/>
</dbReference>
<comment type="similarity">
    <text evidence="1 3">Belongs to the type-B carboxylesterase/lipase family.</text>
</comment>
<dbReference type="InterPro" id="IPR019819">
    <property type="entry name" value="Carboxylesterase_B_CS"/>
</dbReference>
<dbReference type="EMBL" id="JABWMJ010000001">
    <property type="protein sequence ID" value="NUZ04382.1"/>
    <property type="molecule type" value="Genomic_DNA"/>
</dbReference>
<dbReference type="RefSeq" id="WP_176065296.1">
    <property type="nucleotide sequence ID" value="NZ_JABWMJ010000001.1"/>
</dbReference>
<evidence type="ECO:0000256" key="2">
    <source>
        <dbReference type="ARBA" id="ARBA00022801"/>
    </source>
</evidence>
<evidence type="ECO:0000256" key="3">
    <source>
        <dbReference type="RuleBase" id="RU361235"/>
    </source>
</evidence>
<sequence length="583" mass="61938">MSLRFFKAASMAVITALGLAACGGGDDDNDDEVALTRATAFGSVEGMNEASANGTVSWKGIPFAKPPVGALRWRAPVDPDRWTTTRSANQYGNACVQYGRIYGPGANNRHDATIGTTLNQAVGSEDCLYLNIWRPANNNENLPVVVFIHGGSNVSGYTADPVYEGANLANKANAVVVTVNYRLGIFGFLNLPQLKTGDVREDSGNFALLDNIKALEFVNRNIANFGGDPGNVTIMGQSAGAIDVWALMTSPLMVNASPRLFHRVMPMSGGLSLASNLPAGSLPTLNTAASALAQGNALLQQQLIVNGRATDVTSANTYLTTQSNGDMAAFLRQRTPAELLSTLLTRLAPLGLSGSGPIPDGTVLPVDPVAAIGNGNYVKVPVLASNTRDEAKLFPTFLALSPALGGRSGRLVTDAQLFNTQFNYNPDAAPTVTLAQWIPAQYLPVTTPVTGFNAATDLLNRIFFIASRDNILNALKTQQADVWYYQFDWDEEAAPWNDIYGAAHAFDLPFVFGNFGPSLFSNVIGGTANRAGRLDLSAAMMDSVGAFARNGNPNNPSLGVTWPTWPSKLLFDATKTAKAIRVQ</sequence>
<dbReference type="PROSITE" id="PS00941">
    <property type="entry name" value="CARBOXYLESTERASE_B_2"/>
    <property type="match status" value="1"/>
</dbReference>
<dbReference type="EC" id="3.1.1.-" evidence="3"/>
<evidence type="ECO:0000256" key="1">
    <source>
        <dbReference type="ARBA" id="ARBA00005964"/>
    </source>
</evidence>
<evidence type="ECO:0000313" key="6">
    <source>
        <dbReference type="Proteomes" id="UP000529637"/>
    </source>
</evidence>
<name>A0A7Y6TUZ9_9BURK</name>
<dbReference type="PROSITE" id="PS00122">
    <property type="entry name" value="CARBOXYLESTERASE_B_1"/>
    <property type="match status" value="1"/>
</dbReference>
<comment type="caution">
    <text evidence="5">The sequence shown here is derived from an EMBL/GenBank/DDBJ whole genome shotgun (WGS) entry which is preliminary data.</text>
</comment>
<gene>
    <name evidence="5" type="ORF">HQN59_01270</name>
</gene>